<dbReference type="InterPro" id="IPR001789">
    <property type="entry name" value="Sig_transdc_resp-reg_receiver"/>
</dbReference>
<sequence length="366" mass="39188">MPIWPEVCLPHILYIDDDAGIRRLVSRALARKGLEVSVAASGPEGVAMTRAGAFDLIAVDHYMPGQDGLATLEALRAFPDCPPIVYVTGSEESRIAVAALKSGAEDYVVKSVGEEFFDLLANSFEQVLERAQLRRARAQAEADLRSSNARLEALLKEVNHRVANNLQMVMSFIALQSKGLSDGAARETLQKTQQRIATIAQVNRRLYTTDDVEYVAMDDYLSGLAADLGTSWSNGQARRAIAVSADPLRLCTDKAVALGMITNEWVSNACKYAYGEAESGDIRVLLRADGDRAIELAVEDDGVGLSAHGAVQGTGLGTRLIEALGRTHKADVQYGVVEPQGTGTRASIRLPLKPGDLSPGDPGEAA</sequence>
<dbReference type="InterPro" id="IPR011006">
    <property type="entry name" value="CheY-like_superfamily"/>
</dbReference>
<dbReference type="GO" id="GO:0000160">
    <property type="term" value="P:phosphorelay signal transduction system"/>
    <property type="evidence" value="ECO:0007669"/>
    <property type="project" value="InterPro"/>
</dbReference>
<dbReference type="InterPro" id="IPR004358">
    <property type="entry name" value="Sig_transdc_His_kin-like_C"/>
</dbReference>
<dbReference type="GO" id="GO:0004673">
    <property type="term" value="F:protein histidine kinase activity"/>
    <property type="evidence" value="ECO:0007669"/>
    <property type="project" value="UniProtKB-EC"/>
</dbReference>
<dbReference type="Proteomes" id="UP000248597">
    <property type="component" value="Unassembled WGS sequence"/>
</dbReference>
<dbReference type="SMART" id="SM00448">
    <property type="entry name" value="REC"/>
    <property type="match status" value="1"/>
</dbReference>
<accession>A0A2W5L0E2</accession>
<dbReference type="AlphaFoldDB" id="A0A2W5L0E2"/>
<comment type="catalytic activity">
    <reaction evidence="1">
        <text>ATP + protein L-histidine = ADP + protein N-phospho-L-histidine.</text>
        <dbReference type="EC" id="2.7.13.3"/>
    </reaction>
</comment>
<dbReference type="EMBL" id="QFPJ01000023">
    <property type="protein sequence ID" value="PZQ21789.1"/>
    <property type="molecule type" value="Genomic_DNA"/>
</dbReference>
<evidence type="ECO:0000256" key="5">
    <source>
        <dbReference type="ARBA" id="ARBA00022741"/>
    </source>
</evidence>
<dbReference type="GO" id="GO:0005524">
    <property type="term" value="F:ATP binding"/>
    <property type="evidence" value="ECO:0007669"/>
    <property type="project" value="UniProtKB-KW"/>
</dbReference>
<evidence type="ECO:0000256" key="2">
    <source>
        <dbReference type="ARBA" id="ARBA00012438"/>
    </source>
</evidence>
<evidence type="ECO:0000256" key="10">
    <source>
        <dbReference type="SAM" id="MobiDB-lite"/>
    </source>
</evidence>
<dbReference type="Gene3D" id="3.30.450.20">
    <property type="entry name" value="PAS domain"/>
    <property type="match status" value="1"/>
</dbReference>
<dbReference type="PROSITE" id="PS50109">
    <property type="entry name" value="HIS_KIN"/>
    <property type="match status" value="1"/>
</dbReference>
<dbReference type="CDD" id="cd00156">
    <property type="entry name" value="REC"/>
    <property type="match status" value="1"/>
</dbReference>
<dbReference type="PANTHER" id="PTHR41523">
    <property type="entry name" value="TWO-COMPONENT SYSTEM SENSOR PROTEIN"/>
    <property type="match status" value="1"/>
</dbReference>
<evidence type="ECO:0000313" key="14">
    <source>
        <dbReference type="Proteomes" id="UP000248597"/>
    </source>
</evidence>
<keyword evidence="5" id="KW-0547">Nucleotide-binding</keyword>
<keyword evidence="7" id="KW-0067">ATP-binding</keyword>
<comment type="caution">
    <text evidence="13">The sequence shown here is derived from an EMBL/GenBank/DDBJ whole genome shotgun (WGS) entry which is preliminary data.</text>
</comment>
<feature type="domain" description="Response regulatory" evidence="12">
    <location>
        <begin position="11"/>
        <end position="125"/>
    </location>
</feature>
<feature type="domain" description="Histidine kinase" evidence="11">
    <location>
        <begin position="157"/>
        <end position="354"/>
    </location>
</feature>
<evidence type="ECO:0000256" key="9">
    <source>
        <dbReference type="SAM" id="Coils"/>
    </source>
</evidence>
<dbReference type="Pfam" id="PF00072">
    <property type="entry name" value="Response_reg"/>
    <property type="match status" value="1"/>
</dbReference>
<gene>
    <name evidence="13" type="ORF">DI569_10725</name>
</gene>
<evidence type="ECO:0000259" key="12">
    <source>
        <dbReference type="PROSITE" id="PS50110"/>
    </source>
</evidence>
<evidence type="ECO:0000313" key="13">
    <source>
        <dbReference type="EMBL" id="PZQ21789.1"/>
    </source>
</evidence>
<dbReference type="PRINTS" id="PR00344">
    <property type="entry name" value="BCTRLSENSOR"/>
</dbReference>
<keyword evidence="3 8" id="KW-0597">Phosphoprotein</keyword>
<dbReference type="SUPFAM" id="SSF55874">
    <property type="entry name" value="ATPase domain of HSP90 chaperone/DNA topoisomerase II/histidine kinase"/>
    <property type="match status" value="1"/>
</dbReference>
<dbReference type="PANTHER" id="PTHR41523:SF8">
    <property type="entry name" value="ETHYLENE RESPONSE SENSOR PROTEIN"/>
    <property type="match status" value="1"/>
</dbReference>
<organism evidence="13 14">
    <name type="scientific">Sphingopyxis macrogoltabida</name>
    <name type="common">Sphingomonas macrogoltabidus</name>
    <dbReference type="NCBI Taxonomy" id="33050"/>
    <lineage>
        <taxon>Bacteria</taxon>
        <taxon>Pseudomonadati</taxon>
        <taxon>Pseudomonadota</taxon>
        <taxon>Alphaproteobacteria</taxon>
        <taxon>Sphingomonadales</taxon>
        <taxon>Sphingomonadaceae</taxon>
        <taxon>Sphingopyxis</taxon>
    </lineage>
</organism>
<dbReference type="InterPro" id="IPR011495">
    <property type="entry name" value="Sig_transdc_His_kin_sub2_dim/P"/>
</dbReference>
<evidence type="ECO:0000256" key="6">
    <source>
        <dbReference type="ARBA" id="ARBA00022777"/>
    </source>
</evidence>
<feature type="region of interest" description="Disordered" evidence="10">
    <location>
        <begin position="345"/>
        <end position="366"/>
    </location>
</feature>
<evidence type="ECO:0000256" key="1">
    <source>
        <dbReference type="ARBA" id="ARBA00000085"/>
    </source>
</evidence>
<dbReference type="InterPro" id="IPR036890">
    <property type="entry name" value="HATPase_C_sf"/>
</dbReference>
<dbReference type="Pfam" id="PF02518">
    <property type="entry name" value="HATPase_c"/>
    <property type="match status" value="1"/>
</dbReference>
<feature type="modified residue" description="4-aspartylphosphate" evidence="8">
    <location>
        <position position="60"/>
    </location>
</feature>
<name>A0A2W5L0E2_SPHMC</name>
<proteinExistence type="predicted"/>
<dbReference type="InterPro" id="IPR005467">
    <property type="entry name" value="His_kinase_dom"/>
</dbReference>
<evidence type="ECO:0000256" key="8">
    <source>
        <dbReference type="PROSITE-ProRule" id="PRU00169"/>
    </source>
</evidence>
<feature type="coiled-coil region" evidence="9">
    <location>
        <begin position="121"/>
        <end position="157"/>
    </location>
</feature>
<dbReference type="SUPFAM" id="SSF52172">
    <property type="entry name" value="CheY-like"/>
    <property type="match status" value="1"/>
</dbReference>
<dbReference type="Pfam" id="PF07568">
    <property type="entry name" value="HisKA_2"/>
    <property type="match status" value="1"/>
</dbReference>
<dbReference type="SMART" id="SM00387">
    <property type="entry name" value="HATPase_c"/>
    <property type="match status" value="1"/>
</dbReference>
<evidence type="ECO:0000256" key="4">
    <source>
        <dbReference type="ARBA" id="ARBA00022679"/>
    </source>
</evidence>
<keyword evidence="6 13" id="KW-0418">Kinase</keyword>
<keyword evidence="9" id="KW-0175">Coiled coil</keyword>
<dbReference type="PROSITE" id="PS50110">
    <property type="entry name" value="RESPONSE_REGULATORY"/>
    <property type="match status" value="1"/>
</dbReference>
<evidence type="ECO:0000259" key="11">
    <source>
        <dbReference type="PROSITE" id="PS50109"/>
    </source>
</evidence>
<keyword evidence="4" id="KW-0808">Transferase</keyword>
<dbReference type="InterPro" id="IPR003594">
    <property type="entry name" value="HATPase_dom"/>
</dbReference>
<evidence type="ECO:0000256" key="7">
    <source>
        <dbReference type="ARBA" id="ARBA00022840"/>
    </source>
</evidence>
<dbReference type="EC" id="2.7.13.3" evidence="2"/>
<evidence type="ECO:0000256" key="3">
    <source>
        <dbReference type="ARBA" id="ARBA00022553"/>
    </source>
</evidence>
<dbReference type="Gene3D" id="3.30.565.10">
    <property type="entry name" value="Histidine kinase-like ATPase, C-terminal domain"/>
    <property type="match status" value="1"/>
</dbReference>
<dbReference type="Gene3D" id="3.40.50.2300">
    <property type="match status" value="1"/>
</dbReference>
<reference evidence="13 14" key="1">
    <citation type="submission" date="2017-08" db="EMBL/GenBank/DDBJ databases">
        <title>Infants hospitalized years apart are colonized by the same room-sourced microbial strains.</title>
        <authorList>
            <person name="Brooks B."/>
            <person name="Olm M.R."/>
            <person name="Firek B.A."/>
            <person name="Baker R."/>
            <person name="Thomas B.C."/>
            <person name="Morowitz M.J."/>
            <person name="Banfield J.F."/>
        </authorList>
    </citation>
    <scope>NUCLEOTIDE SEQUENCE [LARGE SCALE GENOMIC DNA]</scope>
    <source>
        <strain evidence="13">S2_005_003_R2_47</strain>
    </source>
</reference>
<protein>
    <recommendedName>
        <fullName evidence="2">histidine kinase</fullName>
        <ecNumber evidence="2">2.7.13.3</ecNumber>
    </recommendedName>
</protein>